<dbReference type="CDD" id="cd13580">
    <property type="entry name" value="PBP2_AlgQ_like_1"/>
    <property type="match status" value="1"/>
</dbReference>
<organism evidence="3 4">
    <name type="scientific">Paenibacillus contaminans</name>
    <dbReference type="NCBI Taxonomy" id="450362"/>
    <lineage>
        <taxon>Bacteria</taxon>
        <taxon>Bacillati</taxon>
        <taxon>Bacillota</taxon>
        <taxon>Bacilli</taxon>
        <taxon>Bacillales</taxon>
        <taxon>Paenibacillaceae</taxon>
        <taxon>Paenibacillus</taxon>
    </lineage>
</organism>
<keyword evidence="4" id="KW-1185">Reference proteome</keyword>
<evidence type="ECO:0000313" key="3">
    <source>
        <dbReference type="EMBL" id="RAV22370.1"/>
    </source>
</evidence>
<protein>
    <submittedName>
        <fullName evidence="3">ABC transporter substrate-binding protein</fullName>
    </submittedName>
</protein>
<dbReference type="PANTHER" id="PTHR43649">
    <property type="entry name" value="ARABINOSE-BINDING PROTEIN-RELATED"/>
    <property type="match status" value="1"/>
</dbReference>
<reference evidence="3 4" key="1">
    <citation type="journal article" date="2009" name="Int. J. Syst. Evol. Microbiol.">
        <title>Paenibacillus contaminans sp. nov., isolated from a contaminated laboratory plate.</title>
        <authorList>
            <person name="Chou J.H."/>
            <person name="Lee J.H."/>
            <person name="Lin M.C."/>
            <person name="Chang P.S."/>
            <person name="Arun A.B."/>
            <person name="Young C.C."/>
            <person name="Chen W.M."/>
        </authorList>
    </citation>
    <scope>NUCLEOTIDE SEQUENCE [LARGE SCALE GENOMIC DNA]</scope>
    <source>
        <strain evidence="3 4">CKOBP-6</strain>
    </source>
</reference>
<evidence type="ECO:0000313" key="4">
    <source>
        <dbReference type="Proteomes" id="UP000250369"/>
    </source>
</evidence>
<dbReference type="PROSITE" id="PS51257">
    <property type="entry name" value="PROKAR_LIPOPROTEIN"/>
    <property type="match status" value="1"/>
</dbReference>
<dbReference type="EMBL" id="QMFB01000002">
    <property type="protein sequence ID" value="RAV22370.1"/>
    <property type="molecule type" value="Genomic_DNA"/>
</dbReference>
<keyword evidence="1" id="KW-0732">Signal</keyword>
<evidence type="ECO:0000256" key="1">
    <source>
        <dbReference type="ARBA" id="ARBA00022729"/>
    </source>
</evidence>
<evidence type="ECO:0000256" key="2">
    <source>
        <dbReference type="SAM" id="MobiDB-lite"/>
    </source>
</evidence>
<comment type="caution">
    <text evidence="3">The sequence shown here is derived from an EMBL/GenBank/DDBJ whole genome shotgun (WGS) entry which is preliminary data.</text>
</comment>
<dbReference type="Proteomes" id="UP000250369">
    <property type="component" value="Unassembled WGS sequence"/>
</dbReference>
<dbReference type="PANTHER" id="PTHR43649:SF33">
    <property type="entry name" value="POLYGALACTURONAN_RHAMNOGALACTURONAN-BINDING PROTEIN YTCQ"/>
    <property type="match status" value="1"/>
</dbReference>
<accession>A0A329MS44</accession>
<gene>
    <name evidence="3" type="ORF">DQG23_05350</name>
</gene>
<feature type="region of interest" description="Disordered" evidence="2">
    <location>
        <begin position="34"/>
        <end position="64"/>
    </location>
</feature>
<dbReference type="Gene3D" id="3.40.190.10">
    <property type="entry name" value="Periplasmic binding protein-like II"/>
    <property type="match status" value="3"/>
</dbReference>
<dbReference type="InterPro" id="IPR050490">
    <property type="entry name" value="Bact_solute-bd_prot1"/>
</dbReference>
<name>A0A329MS44_9BACL</name>
<sequence>MENERGTTMSFRQLKTYISAAAIASMALTVAACGKDEGGSGKPSPSAPADTGKPKAEAGPPAKFDPPITVSTVKALSDSMQKGITLQSDVLTNNIWSRGYESELGIKVNYLWTVPSTQMQQKMNMAISSNDLPDIIPVSAQQLKMLVDTGVALDLTELFDKYATPFTKQMWEEDQNIGRSQATVDGKLMALPNIAGSIDGSQMIWIRADWLKKLGLQPPKTMEDVAKIAEAFTKKDPDGNGKDDTYGLGLDKSLNGLNGFFQGYHAYVNGWVKDASGKMVNGTIQPQTKTALSKLAEMYKNGYIDKEFAVKDASKASELVVGGKVGMFFGSHSYPFVNLQDSKNKNPEADWRAYPLASVDDQPAKPLINGSATSFYAVNKKMKNPEAAIMLYNYYYEKDPAISKGFDPKFHGINGEQETKPDQQYIWAALQTFYPKQNMFIHENVKRYIETKDKALLDNYWVKDNAEQIEKYLAGDNKLWSSYAWSGPEDSAISVISYYNKNNLFQVNGYIKGSTDTMAQKGSTLTQIKDETFTKIIMGTAPIDEFDSFADKWKKLGGDEITKEINEMK</sequence>
<proteinExistence type="predicted"/>
<dbReference type="AlphaFoldDB" id="A0A329MS44"/>
<dbReference type="SUPFAM" id="SSF53850">
    <property type="entry name" value="Periplasmic binding protein-like II"/>
    <property type="match status" value="1"/>
</dbReference>